<reference evidence="1" key="1">
    <citation type="submission" date="2016-10" db="EMBL/GenBank/DDBJ databases">
        <title>Sequence of Gallionella enrichment culture.</title>
        <authorList>
            <person name="Poehlein A."/>
            <person name="Muehling M."/>
            <person name="Daniel R."/>
        </authorList>
    </citation>
    <scope>NUCLEOTIDE SEQUENCE</scope>
</reference>
<gene>
    <name evidence="1" type="ORF">GALL_193260</name>
</gene>
<proteinExistence type="predicted"/>
<evidence type="ECO:0000313" key="1">
    <source>
        <dbReference type="EMBL" id="OIQ98668.1"/>
    </source>
</evidence>
<dbReference type="AlphaFoldDB" id="A0A1J5S348"/>
<protein>
    <recommendedName>
        <fullName evidence="2">DUF3330 domain-containing protein</fullName>
    </recommendedName>
</protein>
<accession>A0A1J5S348</accession>
<dbReference type="InterPro" id="IPR021767">
    <property type="entry name" value="TnpM"/>
</dbReference>
<evidence type="ECO:0008006" key="2">
    <source>
        <dbReference type="Google" id="ProtNLM"/>
    </source>
</evidence>
<dbReference type="EMBL" id="MLJW01000116">
    <property type="protein sequence ID" value="OIQ98668.1"/>
    <property type="molecule type" value="Genomic_DNA"/>
</dbReference>
<sequence length="64" mass="7173">MTMKNKPIDVECVACEVCLKEVPKSTAIASETTDYVAYFCGLNCYEKWKNQSVKTSDQSKKSSL</sequence>
<dbReference type="Pfam" id="PF11809">
    <property type="entry name" value="DUF3330"/>
    <property type="match status" value="1"/>
</dbReference>
<comment type="caution">
    <text evidence="1">The sequence shown here is derived from an EMBL/GenBank/DDBJ whole genome shotgun (WGS) entry which is preliminary data.</text>
</comment>
<name>A0A1J5S348_9ZZZZ</name>
<organism evidence="1">
    <name type="scientific">mine drainage metagenome</name>
    <dbReference type="NCBI Taxonomy" id="410659"/>
    <lineage>
        <taxon>unclassified sequences</taxon>
        <taxon>metagenomes</taxon>
        <taxon>ecological metagenomes</taxon>
    </lineage>
</organism>